<dbReference type="RefSeq" id="WP_245904059.1">
    <property type="nucleotide sequence ID" value="NZ_QICL01000009.1"/>
</dbReference>
<dbReference type="InterPro" id="IPR013783">
    <property type="entry name" value="Ig-like_fold"/>
</dbReference>
<comment type="caution">
    <text evidence="16">The sequence shown here is derived from an EMBL/GenBank/DDBJ whole genome shotgun (WGS) entry which is preliminary data.</text>
</comment>
<dbReference type="EC" id="3.2.1.23" evidence="5"/>
<dbReference type="InterPro" id="IPR014718">
    <property type="entry name" value="GH-type_carb-bd"/>
</dbReference>
<dbReference type="PRINTS" id="PR00132">
    <property type="entry name" value="GLHYDRLASE2"/>
</dbReference>
<feature type="domain" description="Glycoside hydrolase family 2 catalytic" evidence="12">
    <location>
        <begin position="316"/>
        <end position="540"/>
    </location>
</feature>
<evidence type="ECO:0000313" key="17">
    <source>
        <dbReference type="Proteomes" id="UP000247973"/>
    </source>
</evidence>
<dbReference type="InterPro" id="IPR006103">
    <property type="entry name" value="Glyco_hydro_2_cat"/>
</dbReference>
<name>A0A2V3PPW3_9BACT</name>
<dbReference type="Pfam" id="PF02929">
    <property type="entry name" value="Bgal_small_N"/>
    <property type="match status" value="1"/>
</dbReference>
<evidence type="ECO:0000256" key="8">
    <source>
        <dbReference type="ARBA" id="ARBA00023295"/>
    </source>
</evidence>
<dbReference type="InterPro" id="IPR011013">
    <property type="entry name" value="Gal_mutarotase_sf_dom"/>
</dbReference>
<comment type="catalytic activity">
    <reaction evidence="1">
        <text>Hydrolysis of terminal non-reducing beta-D-galactose residues in beta-D-galactosides.</text>
        <dbReference type="EC" id="3.2.1.23"/>
    </reaction>
</comment>
<dbReference type="Pfam" id="PF00703">
    <property type="entry name" value="Glyco_hydro_2"/>
    <property type="match status" value="1"/>
</dbReference>
<dbReference type="Gene3D" id="3.20.20.80">
    <property type="entry name" value="Glycosidases"/>
    <property type="match status" value="1"/>
</dbReference>
<feature type="signal peptide" evidence="10">
    <location>
        <begin position="1"/>
        <end position="24"/>
    </location>
</feature>
<dbReference type="InterPro" id="IPR006104">
    <property type="entry name" value="Glyco_hydro_2_N"/>
</dbReference>
<dbReference type="Pfam" id="PF16353">
    <property type="entry name" value="LacZ_4"/>
    <property type="match status" value="1"/>
</dbReference>
<dbReference type="InterPro" id="IPR050347">
    <property type="entry name" value="Bact_Beta-galactosidase"/>
</dbReference>
<comment type="subunit">
    <text evidence="4">Monomer.</text>
</comment>
<dbReference type="SUPFAM" id="SSF74650">
    <property type="entry name" value="Galactose mutarotase-like"/>
    <property type="match status" value="1"/>
</dbReference>
<evidence type="ECO:0000256" key="5">
    <source>
        <dbReference type="ARBA" id="ARBA00012756"/>
    </source>
</evidence>
<keyword evidence="10" id="KW-0732">Signal</keyword>
<comment type="similarity">
    <text evidence="3">Belongs to the glycosyl hydrolase 2 family.</text>
</comment>
<comment type="cofactor">
    <cofactor evidence="2">
        <name>Ca(2+)</name>
        <dbReference type="ChEBI" id="CHEBI:29108"/>
    </cofactor>
</comment>
<evidence type="ECO:0000256" key="10">
    <source>
        <dbReference type="SAM" id="SignalP"/>
    </source>
</evidence>
<evidence type="ECO:0000259" key="13">
    <source>
        <dbReference type="Pfam" id="PF02837"/>
    </source>
</evidence>
<evidence type="ECO:0000256" key="2">
    <source>
        <dbReference type="ARBA" id="ARBA00001913"/>
    </source>
</evidence>
<dbReference type="Pfam" id="PF02837">
    <property type="entry name" value="Glyco_hydro_2_N"/>
    <property type="match status" value="1"/>
</dbReference>
<dbReference type="Gene3D" id="2.60.120.260">
    <property type="entry name" value="Galactose-binding domain-like"/>
    <property type="match status" value="1"/>
</dbReference>
<keyword evidence="7" id="KW-0106">Calcium</keyword>
<keyword evidence="6" id="KW-0378">Hydrolase</keyword>
<dbReference type="PANTHER" id="PTHR46323">
    <property type="entry name" value="BETA-GALACTOSIDASE"/>
    <property type="match status" value="1"/>
</dbReference>
<dbReference type="SUPFAM" id="SSF49785">
    <property type="entry name" value="Galactose-binding domain-like"/>
    <property type="match status" value="1"/>
</dbReference>
<dbReference type="Pfam" id="PF02836">
    <property type="entry name" value="Glyco_hydro_2_C"/>
    <property type="match status" value="1"/>
</dbReference>
<evidence type="ECO:0000259" key="15">
    <source>
        <dbReference type="Pfam" id="PF16353"/>
    </source>
</evidence>
<evidence type="ECO:0000313" key="16">
    <source>
        <dbReference type="EMBL" id="PXV64731.1"/>
    </source>
</evidence>
<feature type="chain" id="PRO_5016006064" description="beta-galactosidase" evidence="10">
    <location>
        <begin position="25"/>
        <end position="956"/>
    </location>
</feature>
<dbReference type="InterPro" id="IPR008979">
    <property type="entry name" value="Galactose-bd-like_sf"/>
</dbReference>
<dbReference type="GO" id="GO:0004565">
    <property type="term" value="F:beta-galactosidase activity"/>
    <property type="evidence" value="ECO:0007669"/>
    <property type="project" value="UniProtKB-EC"/>
</dbReference>
<evidence type="ECO:0000256" key="7">
    <source>
        <dbReference type="ARBA" id="ARBA00022837"/>
    </source>
</evidence>
<dbReference type="InterPro" id="IPR006102">
    <property type="entry name" value="Ig-like_GH2"/>
</dbReference>
<gene>
    <name evidence="16" type="ORF">CLV62_10957</name>
</gene>
<protein>
    <recommendedName>
        <fullName evidence="5">beta-galactosidase</fullName>
        <ecNumber evidence="5">3.2.1.23</ecNumber>
    </recommendedName>
    <alternativeName>
        <fullName evidence="9">Lactase</fullName>
    </alternativeName>
</protein>
<dbReference type="Proteomes" id="UP000247973">
    <property type="component" value="Unassembled WGS sequence"/>
</dbReference>
<dbReference type="Gene3D" id="2.70.98.10">
    <property type="match status" value="1"/>
</dbReference>
<sequence>MKKRNLLFQFMLFCGILASQCINAQNKVQSFHPTETGIQYLSGTGSDDTVDWEFFCTDGRNSGKWTTIPVPSCWELQGFGTYQYGMPFYGKANPPGIANEQGKYKYKFKLPKEWEGRTVRIVFDGVMTDVEALINGRRCGNLHQGAFYRFKSDVSDRIFFGDKENVLELTVSKESANPSVNMAERRADYWNFGGIFRPVFVEALPAQFIDRTAIDADADGSFYADVFLGLAMGNNTKVVAELTDINGKSIGKSTETPISGGSDKAIIRTKFDNIKKWTPETPNLYYVKFSLIQDNKVLHTVTERFGFRTIEVRPSDGLYVNGQKVMIKGVNRHSFRPETGRTLSKKDNYDDVKLIKEMNMNAVRLSHYPSDPDFLKACDELGLYVMVELAGWHGKYDSNVGTKLIHEMVKRDVNHPSVTWWANGNEGGHNLEIDKEFAPLDPQKRPVLHPQKNFGGFETMHYRSYGESQEYMRLPEIFMPTEFLHGLYDGGAGAGLWDYWEMMRKHPRCAGGFIWMFADEGVVRTDQNGRIDNVGNYGADGIVGPHHEKEGSFYTVKQIWSPIQITNTTLPDNFDGTFTVENRYDFTNIKDCRFVWKLKSFDNQERVIKTGELKGSNIVPHVSGTLKVNLPSDWKNSDALYLTAYSPTDEELWTWDWQWKNPSEYYSFSKEKNNLSVKEETDKLIVTTGSTLLSFNKRTGELSSVKQNNKDISFGNGPRFIAARRGDRSMDVFYNHDDPEARSKERIYNDISGENKLTNFTFKSTSDSITITADYFGNMRQAHWVIKSDGNIRLDYSYQYEGVVELVGIKFDYPENQVISKRWLGEGPYRVWQNRIHGTNFGIWENDYNDPIPGESFIYPEFKGYFNNWKWADINTSEGIISLGNTNENNYLGVYAPRDGRDVLLYTIPQSGISVLKVIPAVRNKVNSTDLVGPSSQAQWVTGLQQGSIYLKFDSK</sequence>
<dbReference type="EMBL" id="QICL01000009">
    <property type="protein sequence ID" value="PXV64731.1"/>
    <property type="molecule type" value="Genomic_DNA"/>
</dbReference>
<feature type="domain" description="Glycosyl hydrolases family 2 sugar binding" evidence="13">
    <location>
        <begin position="66"/>
        <end position="202"/>
    </location>
</feature>
<dbReference type="InterPro" id="IPR006101">
    <property type="entry name" value="Glyco_hydro_2"/>
</dbReference>
<feature type="domain" description="Beta galactosidase small chain/" evidence="14">
    <location>
        <begin position="692"/>
        <end position="878"/>
    </location>
</feature>
<keyword evidence="17" id="KW-1185">Reference proteome</keyword>
<dbReference type="GO" id="GO:0009341">
    <property type="term" value="C:beta-galactosidase complex"/>
    <property type="evidence" value="ECO:0007669"/>
    <property type="project" value="InterPro"/>
</dbReference>
<dbReference type="InterPro" id="IPR017853">
    <property type="entry name" value="GH"/>
</dbReference>
<accession>A0A2V3PPW3</accession>
<feature type="domain" description="Beta-galactosidase" evidence="15">
    <location>
        <begin position="578"/>
        <end position="643"/>
    </location>
</feature>
<evidence type="ECO:0000259" key="12">
    <source>
        <dbReference type="Pfam" id="PF02836"/>
    </source>
</evidence>
<dbReference type="InterPro" id="IPR032312">
    <property type="entry name" value="LacZ_4"/>
</dbReference>
<dbReference type="SUPFAM" id="SSF51445">
    <property type="entry name" value="(Trans)glycosidases"/>
    <property type="match status" value="1"/>
</dbReference>
<dbReference type="AlphaFoldDB" id="A0A2V3PPW3"/>
<dbReference type="GO" id="GO:0030246">
    <property type="term" value="F:carbohydrate binding"/>
    <property type="evidence" value="ECO:0007669"/>
    <property type="project" value="InterPro"/>
</dbReference>
<evidence type="ECO:0000256" key="4">
    <source>
        <dbReference type="ARBA" id="ARBA00011245"/>
    </source>
</evidence>
<evidence type="ECO:0000256" key="6">
    <source>
        <dbReference type="ARBA" id="ARBA00022801"/>
    </source>
</evidence>
<evidence type="ECO:0000256" key="3">
    <source>
        <dbReference type="ARBA" id="ARBA00007401"/>
    </source>
</evidence>
<dbReference type="InterPro" id="IPR004199">
    <property type="entry name" value="B-gal_small/dom_5"/>
</dbReference>
<reference evidence="16 17" key="1">
    <citation type="submission" date="2018-03" db="EMBL/GenBank/DDBJ databases">
        <title>Genomic Encyclopedia of Archaeal and Bacterial Type Strains, Phase II (KMG-II): from individual species to whole genera.</title>
        <authorList>
            <person name="Goeker M."/>
        </authorList>
    </citation>
    <scope>NUCLEOTIDE SEQUENCE [LARGE SCALE GENOMIC DNA]</scope>
    <source>
        <strain evidence="16 17">DSM 100214</strain>
    </source>
</reference>
<dbReference type="Gene3D" id="2.60.40.10">
    <property type="entry name" value="Immunoglobulins"/>
    <property type="match status" value="2"/>
</dbReference>
<evidence type="ECO:0000259" key="11">
    <source>
        <dbReference type="Pfam" id="PF00703"/>
    </source>
</evidence>
<evidence type="ECO:0000259" key="14">
    <source>
        <dbReference type="Pfam" id="PF02929"/>
    </source>
</evidence>
<proteinExistence type="inferred from homology"/>
<dbReference type="InterPro" id="IPR036156">
    <property type="entry name" value="Beta-gal/glucu_dom_sf"/>
</dbReference>
<dbReference type="SUPFAM" id="SSF49303">
    <property type="entry name" value="beta-Galactosidase/glucuronidase domain"/>
    <property type="match status" value="2"/>
</dbReference>
<evidence type="ECO:0000256" key="1">
    <source>
        <dbReference type="ARBA" id="ARBA00001412"/>
    </source>
</evidence>
<dbReference type="PANTHER" id="PTHR46323:SF2">
    <property type="entry name" value="BETA-GALACTOSIDASE"/>
    <property type="match status" value="1"/>
</dbReference>
<dbReference type="GO" id="GO:0005990">
    <property type="term" value="P:lactose catabolic process"/>
    <property type="evidence" value="ECO:0007669"/>
    <property type="project" value="TreeGrafter"/>
</dbReference>
<feature type="domain" description="Glycoside hydrolase family 2 immunoglobulin-like beta-sandwich" evidence="11">
    <location>
        <begin position="218"/>
        <end position="308"/>
    </location>
</feature>
<evidence type="ECO:0000256" key="9">
    <source>
        <dbReference type="ARBA" id="ARBA00032230"/>
    </source>
</evidence>
<organism evidence="16 17">
    <name type="scientific">Dysgonomonas alginatilytica</name>
    <dbReference type="NCBI Taxonomy" id="1605892"/>
    <lineage>
        <taxon>Bacteria</taxon>
        <taxon>Pseudomonadati</taxon>
        <taxon>Bacteroidota</taxon>
        <taxon>Bacteroidia</taxon>
        <taxon>Bacteroidales</taxon>
        <taxon>Dysgonomonadaceae</taxon>
        <taxon>Dysgonomonas</taxon>
    </lineage>
</organism>
<keyword evidence="8" id="KW-0326">Glycosidase</keyword>